<dbReference type="AlphaFoldDB" id="A0A2H3KJN4"/>
<dbReference type="RefSeq" id="WP_097653823.1">
    <property type="nucleotide sequence ID" value="NZ_LYXE01000110.1"/>
</dbReference>
<accession>A0A2H3KJN4</accession>
<keyword evidence="2" id="KW-1185">Reference proteome</keyword>
<comment type="caution">
    <text evidence="1">The sequence shown here is derived from an EMBL/GenBank/DDBJ whole genome shotgun (WGS) entry which is preliminary data.</text>
</comment>
<gene>
    <name evidence="1" type="ORF">A9Q02_03185</name>
</gene>
<evidence type="ECO:0000313" key="1">
    <source>
        <dbReference type="EMBL" id="PDV98098.1"/>
    </source>
</evidence>
<reference evidence="1 2" key="1">
    <citation type="submission" date="2016-05" db="EMBL/GenBank/DDBJ databases">
        <authorList>
            <person name="Lavstsen T."/>
            <person name="Jespersen J.S."/>
        </authorList>
    </citation>
    <scope>NUCLEOTIDE SEQUENCE [LARGE SCALE GENOMIC DNA]</scope>
    <source>
        <strain evidence="1 2">B7-9</strain>
    </source>
</reference>
<protein>
    <recommendedName>
        <fullName evidence="3">Zinc-finger domain-containing protein</fullName>
    </recommendedName>
</protein>
<organism evidence="1 2">
    <name type="scientific">Candidatus Chloroploca asiatica</name>
    <dbReference type="NCBI Taxonomy" id="1506545"/>
    <lineage>
        <taxon>Bacteria</taxon>
        <taxon>Bacillati</taxon>
        <taxon>Chloroflexota</taxon>
        <taxon>Chloroflexia</taxon>
        <taxon>Chloroflexales</taxon>
        <taxon>Chloroflexineae</taxon>
        <taxon>Oscillochloridaceae</taxon>
        <taxon>Candidatus Chloroploca</taxon>
    </lineage>
</organism>
<dbReference type="EMBL" id="LYXE01000110">
    <property type="protein sequence ID" value="PDV98098.1"/>
    <property type="molecule type" value="Genomic_DNA"/>
</dbReference>
<evidence type="ECO:0008006" key="3">
    <source>
        <dbReference type="Google" id="ProtNLM"/>
    </source>
</evidence>
<dbReference type="OrthoDB" id="151813at2"/>
<sequence>MNLPSCNDIREALLLTLTSTHKPLQTPAIARHMRRCPECMALRTHILGLLLPGADEPRGGCQACHDALAAYVDRSLDAGARAAAVAFPQVWWYLWECADCTEVFVRTAALATAEREGQLLPPFASRVPIRRPVPSPPRSHRLLGRIAVPSQMVVRMIQAREALSVAYGEDEDLFITEVEQEGYSFQLSVHPQTDGTWAIRVCVIPPVVGHAVVQLGANRYQAPFDAQGIAQVIDLSAEQLRQDQGTLMVMIEMEE</sequence>
<evidence type="ECO:0000313" key="2">
    <source>
        <dbReference type="Proteomes" id="UP000220922"/>
    </source>
</evidence>
<proteinExistence type="predicted"/>
<dbReference type="Proteomes" id="UP000220922">
    <property type="component" value="Unassembled WGS sequence"/>
</dbReference>
<name>A0A2H3KJN4_9CHLR</name>